<comment type="similarity">
    <text evidence="2">Belongs to the GSP F family.</text>
</comment>
<dbReference type="PANTHER" id="PTHR30012:SF0">
    <property type="entry name" value="TYPE II SECRETION SYSTEM PROTEIN F-RELATED"/>
    <property type="match status" value="1"/>
</dbReference>
<dbReference type="InterPro" id="IPR018076">
    <property type="entry name" value="T2SS_GspF_dom"/>
</dbReference>
<evidence type="ECO:0000259" key="8">
    <source>
        <dbReference type="Pfam" id="PF00482"/>
    </source>
</evidence>
<dbReference type="InterPro" id="IPR042094">
    <property type="entry name" value="T2SS_GspF_sf"/>
</dbReference>
<feature type="transmembrane region" description="Helical" evidence="7">
    <location>
        <begin position="169"/>
        <end position="190"/>
    </location>
</feature>
<dbReference type="PRINTS" id="PR00812">
    <property type="entry name" value="BCTERIALGSPF"/>
</dbReference>
<keyword evidence="10" id="KW-1185">Reference proteome</keyword>
<dbReference type="OrthoDB" id="9805682at2"/>
<evidence type="ECO:0000256" key="3">
    <source>
        <dbReference type="ARBA" id="ARBA00022475"/>
    </source>
</evidence>
<comment type="subcellular location">
    <subcellularLocation>
        <location evidence="1">Cell membrane</location>
        <topology evidence="1">Multi-pass membrane protein</topology>
    </subcellularLocation>
</comment>
<keyword evidence="4 7" id="KW-0812">Transmembrane</keyword>
<keyword evidence="5 7" id="KW-1133">Transmembrane helix</keyword>
<evidence type="ECO:0000256" key="4">
    <source>
        <dbReference type="ARBA" id="ARBA00022692"/>
    </source>
</evidence>
<dbReference type="PANTHER" id="PTHR30012">
    <property type="entry name" value="GENERAL SECRETION PATHWAY PROTEIN"/>
    <property type="match status" value="1"/>
</dbReference>
<evidence type="ECO:0000256" key="2">
    <source>
        <dbReference type="ARBA" id="ARBA00005745"/>
    </source>
</evidence>
<comment type="caution">
    <text evidence="9">The sequence shown here is derived from an EMBL/GenBank/DDBJ whole genome shotgun (WGS) entry which is preliminary data.</text>
</comment>
<dbReference type="Pfam" id="PF00482">
    <property type="entry name" value="T2SSF"/>
    <property type="match status" value="2"/>
</dbReference>
<keyword evidence="6 7" id="KW-0472">Membrane</keyword>
<dbReference type="GO" id="GO:0005886">
    <property type="term" value="C:plasma membrane"/>
    <property type="evidence" value="ECO:0007669"/>
    <property type="project" value="UniProtKB-SubCell"/>
</dbReference>
<dbReference type="InterPro" id="IPR003004">
    <property type="entry name" value="GspF/PilC"/>
</dbReference>
<feature type="domain" description="Type II secretion system protein GspF" evidence="8">
    <location>
        <begin position="70"/>
        <end position="191"/>
    </location>
</feature>
<reference evidence="9 10" key="1">
    <citation type="submission" date="2018-06" db="EMBL/GenBank/DDBJ databases">
        <title>Genomic Encyclopedia of Type Strains, Phase IV (KMG-IV): sequencing the most valuable type-strain genomes for metagenomic binning, comparative biology and taxonomic classification.</title>
        <authorList>
            <person name="Goeker M."/>
        </authorList>
    </citation>
    <scope>NUCLEOTIDE SEQUENCE [LARGE SCALE GENOMIC DNA]</scope>
    <source>
        <strain evidence="9 10">DSM 25532</strain>
    </source>
</reference>
<dbReference type="Proteomes" id="UP000253426">
    <property type="component" value="Unassembled WGS sequence"/>
</dbReference>
<feature type="domain" description="Type II secretion system protein GspF" evidence="8">
    <location>
        <begin position="272"/>
        <end position="396"/>
    </location>
</feature>
<evidence type="ECO:0000256" key="1">
    <source>
        <dbReference type="ARBA" id="ARBA00004651"/>
    </source>
</evidence>
<gene>
    <name evidence="9" type="ORF">DES53_114122</name>
</gene>
<evidence type="ECO:0000256" key="7">
    <source>
        <dbReference type="SAM" id="Phobius"/>
    </source>
</evidence>
<dbReference type="AlphaFoldDB" id="A0A366H8M0"/>
<proteinExistence type="inferred from homology"/>
<protein>
    <submittedName>
        <fullName evidence="9">Protein transport protein HofC/type IV pilus assembly protein PilC</fullName>
    </submittedName>
</protein>
<evidence type="ECO:0000256" key="6">
    <source>
        <dbReference type="ARBA" id="ARBA00023136"/>
    </source>
</evidence>
<keyword evidence="3" id="KW-1003">Cell membrane</keyword>
<name>A0A366H8M0_9BACT</name>
<accession>A0A366H8M0</accession>
<sequence length="409" mass="45155">MLKKVLITNVHTGSKHEAFVDTDTHEKAIIGSGLGSNETANIEDITGVDETVHRLTLPKENLDDRVLFFNGLARCLERNISIIKSLQLQANRVRSPKYRGVIAELVYDLSIGEKFSAAIEKHPDVFPKELLSLIVAGEEAGQLATVCRRIGGAQKKTARILKKLKAGMIYPAIVLALGVGVIVVMSYTLVPAMQKLYTEMNVPLATGTKILLAISDTLLHQPWTVLLPVLGLYFFFKNWGKISSTKMAQSFFLKLPVVGKLIRKSASAVSFRCLAMLLEANVRLSSALQITAEATWHWQYREFFDRLASHINVGRTMHEAFLIESHWLGPDGRSICGLIELASETGAGTEMLNEIADDYEDELDTMANQIDKILEPLTIMLLGCLVGFLVYAIYAPIFSLGDAILPKKG</sequence>
<organism evidence="9 10">
    <name type="scientific">Roseimicrobium gellanilyticum</name>
    <dbReference type="NCBI Taxonomy" id="748857"/>
    <lineage>
        <taxon>Bacteria</taxon>
        <taxon>Pseudomonadati</taxon>
        <taxon>Verrucomicrobiota</taxon>
        <taxon>Verrucomicrobiia</taxon>
        <taxon>Verrucomicrobiales</taxon>
        <taxon>Verrucomicrobiaceae</taxon>
        <taxon>Roseimicrobium</taxon>
    </lineage>
</organism>
<evidence type="ECO:0000313" key="10">
    <source>
        <dbReference type="Proteomes" id="UP000253426"/>
    </source>
</evidence>
<dbReference type="EMBL" id="QNRR01000014">
    <property type="protein sequence ID" value="RBP37384.1"/>
    <property type="molecule type" value="Genomic_DNA"/>
</dbReference>
<feature type="transmembrane region" description="Helical" evidence="7">
    <location>
        <begin position="210"/>
        <end position="236"/>
    </location>
</feature>
<evidence type="ECO:0000313" key="9">
    <source>
        <dbReference type="EMBL" id="RBP37384.1"/>
    </source>
</evidence>
<evidence type="ECO:0000256" key="5">
    <source>
        <dbReference type="ARBA" id="ARBA00022989"/>
    </source>
</evidence>
<feature type="transmembrane region" description="Helical" evidence="7">
    <location>
        <begin position="377"/>
        <end position="397"/>
    </location>
</feature>
<dbReference type="RefSeq" id="WP_113961607.1">
    <property type="nucleotide sequence ID" value="NZ_QNRR01000014.1"/>
</dbReference>
<dbReference type="Gene3D" id="1.20.81.30">
    <property type="entry name" value="Type II secretion system (T2SS), domain F"/>
    <property type="match status" value="2"/>
</dbReference>